<dbReference type="RefSeq" id="XP_016757261.1">
    <property type="nucleotide sequence ID" value="XM_016907149.1"/>
</dbReference>
<dbReference type="OrthoDB" id="2094269at2759"/>
<dbReference type="eggNOG" id="ENOG502SQQ9">
    <property type="taxonomic scope" value="Eukaryota"/>
</dbReference>
<dbReference type="GO" id="GO:0019748">
    <property type="term" value="P:secondary metabolic process"/>
    <property type="evidence" value="ECO:0007669"/>
    <property type="project" value="TreeGrafter"/>
</dbReference>
<evidence type="ECO:0000313" key="3">
    <source>
        <dbReference type="EMBL" id="EMF09140.1"/>
    </source>
</evidence>
<keyword evidence="4" id="KW-1185">Reference proteome</keyword>
<dbReference type="GO" id="GO:0005634">
    <property type="term" value="C:nucleus"/>
    <property type="evidence" value="ECO:0007669"/>
    <property type="project" value="TreeGrafter"/>
</dbReference>
<dbReference type="PANTHER" id="PTHR48070:SF4">
    <property type="entry name" value="ESTERASE ALNB"/>
    <property type="match status" value="1"/>
</dbReference>
<dbReference type="InterPro" id="IPR005645">
    <property type="entry name" value="FSH-like_dom"/>
</dbReference>
<dbReference type="InterPro" id="IPR029058">
    <property type="entry name" value="AB_hydrolase_fold"/>
</dbReference>
<accession>M3CBB3</accession>
<sequence>MAASRAIQCTVSTRSDIWATGYYTGVLTERRGIDAFFPGPYLSYYTLPTPEEVQNAFDMIDEIIEEEGPFDGVIGFSQGSALASSYILNDLRSGRPCNPFKCAIFFNATVPWDLRSPPFHVSEDGSCRMADTNEPMVNFDVNEMVPERGGCNGYTGPVSYEAKYLHRYGSPYANSEKAQITIPTLHIVGANDDYLSQSLQVRDLCTMQGRRFLQHRGGHEIPSDRMSSAKVVSEIQSMLQQVLVG</sequence>
<protein>
    <recommendedName>
        <fullName evidence="2">Serine hydrolase domain-containing protein</fullName>
    </recommendedName>
</protein>
<organism evidence="3 4">
    <name type="scientific">Sphaerulina musiva (strain SO2202)</name>
    <name type="common">Poplar stem canker fungus</name>
    <name type="synonym">Septoria musiva</name>
    <dbReference type="NCBI Taxonomy" id="692275"/>
    <lineage>
        <taxon>Eukaryota</taxon>
        <taxon>Fungi</taxon>
        <taxon>Dikarya</taxon>
        <taxon>Ascomycota</taxon>
        <taxon>Pezizomycotina</taxon>
        <taxon>Dothideomycetes</taxon>
        <taxon>Dothideomycetidae</taxon>
        <taxon>Mycosphaerellales</taxon>
        <taxon>Mycosphaerellaceae</taxon>
        <taxon>Sphaerulina</taxon>
    </lineage>
</organism>
<evidence type="ECO:0000259" key="2">
    <source>
        <dbReference type="Pfam" id="PF03959"/>
    </source>
</evidence>
<dbReference type="Pfam" id="PF03959">
    <property type="entry name" value="FSH1"/>
    <property type="match status" value="1"/>
</dbReference>
<evidence type="ECO:0000256" key="1">
    <source>
        <dbReference type="ARBA" id="ARBA00022801"/>
    </source>
</evidence>
<dbReference type="GO" id="GO:0016787">
    <property type="term" value="F:hydrolase activity"/>
    <property type="evidence" value="ECO:0007669"/>
    <property type="project" value="UniProtKB-KW"/>
</dbReference>
<feature type="domain" description="Serine hydrolase" evidence="2">
    <location>
        <begin position="51"/>
        <end position="227"/>
    </location>
</feature>
<dbReference type="Gene3D" id="3.40.50.1820">
    <property type="entry name" value="alpha/beta hydrolase"/>
    <property type="match status" value="1"/>
</dbReference>
<dbReference type="AlphaFoldDB" id="M3CBB3"/>
<dbReference type="Proteomes" id="UP000016931">
    <property type="component" value="Unassembled WGS sequence"/>
</dbReference>
<dbReference type="EMBL" id="KB456270">
    <property type="protein sequence ID" value="EMF09140.1"/>
    <property type="molecule type" value="Genomic_DNA"/>
</dbReference>
<dbReference type="GO" id="GO:0005737">
    <property type="term" value="C:cytoplasm"/>
    <property type="evidence" value="ECO:0007669"/>
    <property type="project" value="TreeGrafter"/>
</dbReference>
<dbReference type="GeneID" id="27904286"/>
<name>M3CBB3_SPHMS</name>
<dbReference type="InterPro" id="IPR050593">
    <property type="entry name" value="LovG"/>
</dbReference>
<keyword evidence="1" id="KW-0378">Hydrolase</keyword>
<dbReference type="SUPFAM" id="SSF53474">
    <property type="entry name" value="alpha/beta-Hydrolases"/>
    <property type="match status" value="1"/>
</dbReference>
<gene>
    <name evidence="3" type="ORF">SEPMUDRAFT_151954</name>
</gene>
<dbReference type="OMA" id="YSYYRFP"/>
<proteinExistence type="predicted"/>
<dbReference type="PANTHER" id="PTHR48070">
    <property type="entry name" value="ESTERASE OVCA2"/>
    <property type="match status" value="1"/>
</dbReference>
<evidence type="ECO:0000313" key="4">
    <source>
        <dbReference type="Proteomes" id="UP000016931"/>
    </source>
</evidence>
<dbReference type="HOGENOM" id="CLU_051938_4_2_1"/>
<reference evidence="3 4" key="1">
    <citation type="journal article" date="2012" name="PLoS Pathog.">
        <title>Diverse lifestyles and strategies of plant pathogenesis encoded in the genomes of eighteen Dothideomycetes fungi.</title>
        <authorList>
            <person name="Ohm R.A."/>
            <person name="Feau N."/>
            <person name="Henrissat B."/>
            <person name="Schoch C.L."/>
            <person name="Horwitz B.A."/>
            <person name="Barry K.W."/>
            <person name="Condon B.J."/>
            <person name="Copeland A.C."/>
            <person name="Dhillon B."/>
            <person name="Glaser F."/>
            <person name="Hesse C.N."/>
            <person name="Kosti I."/>
            <person name="LaButti K."/>
            <person name="Lindquist E.A."/>
            <person name="Lucas S."/>
            <person name="Salamov A.A."/>
            <person name="Bradshaw R.E."/>
            <person name="Ciuffetti L."/>
            <person name="Hamelin R.C."/>
            <person name="Kema G.H.J."/>
            <person name="Lawrence C."/>
            <person name="Scott J.A."/>
            <person name="Spatafora J.W."/>
            <person name="Turgeon B.G."/>
            <person name="de Wit P.J.G.M."/>
            <person name="Zhong S."/>
            <person name="Goodwin S.B."/>
            <person name="Grigoriev I.V."/>
        </authorList>
    </citation>
    <scope>NUCLEOTIDE SEQUENCE [LARGE SCALE GENOMIC DNA]</scope>
    <source>
        <strain evidence="3 4">SO2202</strain>
    </source>
</reference>